<dbReference type="Proteomes" id="UP000265515">
    <property type="component" value="Unassembled WGS sequence"/>
</dbReference>
<dbReference type="Gene3D" id="2.160.20.10">
    <property type="entry name" value="Single-stranded right-handed beta-helix, Pectin lyase-like"/>
    <property type="match status" value="1"/>
</dbReference>
<comment type="caution">
    <text evidence="3">The sequence shown here is derived from an EMBL/GenBank/DDBJ whole genome shotgun (WGS) entry which is preliminary data.</text>
</comment>
<feature type="region of interest" description="Disordered" evidence="1">
    <location>
        <begin position="741"/>
        <end position="790"/>
    </location>
</feature>
<feature type="compositionally biased region" description="Acidic residues" evidence="1">
    <location>
        <begin position="503"/>
        <end position="512"/>
    </location>
</feature>
<feature type="chain" id="PRO_5017375075" evidence="2">
    <location>
        <begin position="34"/>
        <end position="927"/>
    </location>
</feature>
<gene>
    <name evidence="3" type="ORF">CBR_g30505</name>
</gene>
<evidence type="ECO:0000313" key="3">
    <source>
        <dbReference type="EMBL" id="GBG80137.1"/>
    </source>
</evidence>
<feature type="region of interest" description="Disordered" evidence="1">
    <location>
        <begin position="825"/>
        <end position="856"/>
    </location>
</feature>
<feature type="compositionally biased region" description="Basic and acidic residues" evidence="1">
    <location>
        <begin position="779"/>
        <end position="790"/>
    </location>
</feature>
<evidence type="ECO:0000256" key="2">
    <source>
        <dbReference type="SAM" id="SignalP"/>
    </source>
</evidence>
<keyword evidence="4" id="KW-1185">Reference proteome</keyword>
<feature type="compositionally biased region" description="Basic and acidic residues" evidence="1">
    <location>
        <begin position="491"/>
        <end position="502"/>
    </location>
</feature>
<feature type="compositionally biased region" description="Acidic residues" evidence="1">
    <location>
        <begin position="621"/>
        <end position="644"/>
    </location>
</feature>
<accession>A0A388LCU4</accession>
<dbReference type="InterPro" id="IPR012334">
    <property type="entry name" value="Pectin_lyas_fold"/>
</dbReference>
<keyword evidence="2" id="KW-0732">Signal</keyword>
<feature type="region of interest" description="Disordered" evidence="1">
    <location>
        <begin position="905"/>
        <end position="927"/>
    </location>
</feature>
<evidence type="ECO:0000313" key="4">
    <source>
        <dbReference type="Proteomes" id="UP000265515"/>
    </source>
</evidence>
<feature type="compositionally biased region" description="Basic and acidic residues" evidence="1">
    <location>
        <begin position="569"/>
        <end position="614"/>
    </location>
</feature>
<name>A0A388LCU4_CHABU</name>
<dbReference type="EMBL" id="BFEA01000338">
    <property type="protein sequence ID" value="GBG80137.1"/>
    <property type="molecule type" value="Genomic_DNA"/>
</dbReference>
<dbReference type="SMART" id="SM00710">
    <property type="entry name" value="PbH1"/>
    <property type="match status" value="5"/>
</dbReference>
<dbReference type="AlphaFoldDB" id="A0A388LCU4"/>
<organism evidence="3 4">
    <name type="scientific">Chara braunii</name>
    <name type="common">Braun's stonewort</name>
    <dbReference type="NCBI Taxonomy" id="69332"/>
    <lineage>
        <taxon>Eukaryota</taxon>
        <taxon>Viridiplantae</taxon>
        <taxon>Streptophyta</taxon>
        <taxon>Charophyceae</taxon>
        <taxon>Charales</taxon>
        <taxon>Characeae</taxon>
        <taxon>Chara</taxon>
    </lineage>
</organism>
<dbReference type="InterPro" id="IPR006626">
    <property type="entry name" value="PbH1"/>
</dbReference>
<dbReference type="OrthoDB" id="10678388at2759"/>
<dbReference type="Gramene" id="GBG80137">
    <property type="protein sequence ID" value="GBG80137"/>
    <property type="gene ID" value="CBR_g30505"/>
</dbReference>
<dbReference type="InterPro" id="IPR011050">
    <property type="entry name" value="Pectin_lyase_fold/virulence"/>
</dbReference>
<dbReference type="SUPFAM" id="SSF51126">
    <property type="entry name" value="Pectin lyase-like"/>
    <property type="match status" value="1"/>
</dbReference>
<proteinExistence type="predicted"/>
<feature type="region of interest" description="Disordered" evidence="1">
    <location>
        <begin position="484"/>
        <end position="650"/>
    </location>
</feature>
<feature type="signal peptide" evidence="2">
    <location>
        <begin position="1"/>
        <end position="33"/>
    </location>
</feature>
<protein>
    <submittedName>
        <fullName evidence="3">Uncharacterized protein</fullName>
    </submittedName>
</protein>
<evidence type="ECO:0000256" key="1">
    <source>
        <dbReference type="SAM" id="MobiDB-lite"/>
    </source>
</evidence>
<sequence length="927" mass="101861">MMLSMMMGRTRYLVSVMMLVAVLYGLQVKHVCATHKPPRRLLTARERILAQSDEDGGTSAWWDVARRRVLHVAANAQESDEEGRGSCSSEVSPCTLTRALNLATSGCTIQLGAGTFHTSGIVFPVNLAGTRLIGKGINQTRIVYTDGEEELDVEDRERRRGGGGRSQAAVILDIHAPSMEIEDMKVVLDIAESFRPTSGSGQAIAILLRNTADDVHIQRVSVERTMSGSSAVIGSRVPLLDGGISTTGILIHGAQECSIDWSYIMGPFKDGIVVMTYNTRVRGSVVDGAQRIGIAIIHEKPGAISVVNKIKSNIVQNLGLHGTAIEVQGNGTDVKGNTLHDWGKFGIVVCGPPGGKSGCGKCHYTREMKSLQESDYAFVVSGAYVKENTFSGNGVNEICDNGILSRVEGIDRPGDRSAWPMPVMTERWLAHVMPEDFGAECANDTGPNTFQLQFQDDEQRLKLMEELHEVGKNAELAFLENAEARAQQQEQIRDKEDMSKEMEEGEGDNMDCEEGRKGGTVGGSFSTKRKGESRGEEGANTQEGESQQGKKRQKTQPGEGATTGEEEGEGRTSRDSSETSGKEREAESGSHDSTSKGARVGEEGTGSADKKEDQGVSSPDTESEASSEEDEEERGEEQEDSDVEDWTKERWAKEVEQLEWGRTIECEIRLAHYKHLRNLQQATQAGEDITSENRFELLRREGEFNEFYASQYARKSRTVRNEIHIQQEEYERIFHWPKSYHSKERKRDGKKRKAQAVEEQSCTVEGRNDPMDGDAMEDEQGKGEREEEEVQDLRRQTAILMVQVNLLKDENRELEDDTVNVQKIATDGRGPGEQGQMAKSSGGRLETTSSRLGWQGGGLLGRGTILSGGRSGTTPFQEEFWNSKAWYQGAVLSIQTLTETVRLSSPCSGSTAEGNRIQAGNAGKQGK</sequence>
<reference evidence="3 4" key="1">
    <citation type="journal article" date="2018" name="Cell">
        <title>The Chara Genome: Secondary Complexity and Implications for Plant Terrestrialization.</title>
        <authorList>
            <person name="Nishiyama T."/>
            <person name="Sakayama H."/>
            <person name="Vries J.D."/>
            <person name="Buschmann H."/>
            <person name="Saint-Marcoux D."/>
            <person name="Ullrich K.K."/>
            <person name="Haas F.B."/>
            <person name="Vanderstraeten L."/>
            <person name="Becker D."/>
            <person name="Lang D."/>
            <person name="Vosolsobe S."/>
            <person name="Rombauts S."/>
            <person name="Wilhelmsson P.K.I."/>
            <person name="Janitza P."/>
            <person name="Kern R."/>
            <person name="Heyl A."/>
            <person name="Rumpler F."/>
            <person name="Villalobos L.I.A.C."/>
            <person name="Clay J.M."/>
            <person name="Skokan R."/>
            <person name="Toyoda A."/>
            <person name="Suzuki Y."/>
            <person name="Kagoshima H."/>
            <person name="Schijlen E."/>
            <person name="Tajeshwar N."/>
            <person name="Catarino B."/>
            <person name="Hetherington A.J."/>
            <person name="Saltykova A."/>
            <person name="Bonnot C."/>
            <person name="Breuninger H."/>
            <person name="Symeonidi A."/>
            <person name="Radhakrishnan G.V."/>
            <person name="Van Nieuwerburgh F."/>
            <person name="Deforce D."/>
            <person name="Chang C."/>
            <person name="Karol K.G."/>
            <person name="Hedrich R."/>
            <person name="Ulvskov P."/>
            <person name="Glockner G."/>
            <person name="Delwiche C.F."/>
            <person name="Petrasek J."/>
            <person name="Van de Peer Y."/>
            <person name="Friml J."/>
            <person name="Beilby M."/>
            <person name="Dolan L."/>
            <person name="Kohara Y."/>
            <person name="Sugano S."/>
            <person name="Fujiyama A."/>
            <person name="Delaux P.-M."/>
            <person name="Quint M."/>
            <person name="TheiBen G."/>
            <person name="Hagemann M."/>
            <person name="Harholt J."/>
            <person name="Dunand C."/>
            <person name="Zachgo S."/>
            <person name="Langdale J."/>
            <person name="Maumus F."/>
            <person name="Straeten D.V.D."/>
            <person name="Gould S.B."/>
            <person name="Rensing S.A."/>
        </authorList>
    </citation>
    <scope>NUCLEOTIDE SEQUENCE [LARGE SCALE GENOMIC DNA]</scope>
    <source>
        <strain evidence="3 4">S276</strain>
    </source>
</reference>